<dbReference type="Pfam" id="PF13673">
    <property type="entry name" value="Acetyltransf_10"/>
    <property type="match status" value="1"/>
</dbReference>
<dbReference type="Proteomes" id="UP000516018">
    <property type="component" value="Chromosome"/>
</dbReference>
<dbReference type="CDD" id="cd04301">
    <property type="entry name" value="NAT_SF"/>
    <property type="match status" value="1"/>
</dbReference>
<dbReference type="Gene3D" id="3.40.630.30">
    <property type="match status" value="1"/>
</dbReference>
<dbReference type="KEGG" id="lsx:H8B22_11815"/>
<evidence type="ECO:0000256" key="1">
    <source>
        <dbReference type="ARBA" id="ARBA00022679"/>
    </source>
</evidence>
<protein>
    <submittedName>
        <fullName evidence="4">GNAT family N-acetyltransferase</fullName>
    </submittedName>
</protein>
<gene>
    <name evidence="4" type="ORF">H8B22_11815</name>
</gene>
<dbReference type="PROSITE" id="PS51186">
    <property type="entry name" value="GNAT"/>
    <property type="match status" value="1"/>
</dbReference>
<organism evidence="4 5">
    <name type="scientific">Agrilutibacter terrestris</name>
    <dbReference type="NCBI Taxonomy" id="2865112"/>
    <lineage>
        <taxon>Bacteria</taxon>
        <taxon>Pseudomonadati</taxon>
        <taxon>Pseudomonadota</taxon>
        <taxon>Gammaproteobacteria</taxon>
        <taxon>Lysobacterales</taxon>
        <taxon>Lysobacteraceae</taxon>
        <taxon>Agrilutibacter</taxon>
    </lineage>
</organism>
<feature type="domain" description="N-acetyltransferase" evidence="3">
    <location>
        <begin position="3"/>
        <end position="151"/>
    </location>
</feature>
<dbReference type="InterPro" id="IPR050832">
    <property type="entry name" value="Bact_Acetyltransf"/>
</dbReference>
<evidence type="ECO:0000259" key="3">
    <source>
        <dbReference type="PROSITE" id="PS51186"/>
    </source>
</evidence>
<dbReference type="GO" id="GO:0016747">
    <property type="term" value="F:acyltransferase activity, transferring groups other than amino-acyl groups"/>
    <property type="evidence" value="ECO:0007669"/>
    <property type="project" value="InterPro"/>
</dbReference>
<dbReference type="RefSeq" id="WP_187711612.1">
    <property type="nucleotide sequence ID" value="NZ_CP060820.1"/>
</dbReference>
<accession>A0A7H0FVV3</accession>
<dbReference type="AlphaFoldDB" id="A0A7H0FVV3"/>
<dbReference type="EMBL" id="CP060820">
    <property type="protein sequence ID" value="QNP40169.1"/>
    <property type="molecule type" value="Genomic_DNA"/>
</dbReference>
<sequence>MEITIRPGIEADAPAISGLIIGLSHFYIADPASPDAQDFLATLAPEAVSARITAPNFRHYVAMDDTQLCGFAAVRDGSHLYHLFVRSDLHGRGLARALWLRILADLEGVERFTVNSSLFAVPVYERLGFVATAAPQTDAVPAFVSMAYRRGS</sequence>
<keyword evidence="1 4" id="KW-0808">Transferase</keyword>
<dbReference type="SUPFAM" id="SSF55729">
    <property type="entry name" value="Acyl-CoA N-acyltransferases (Nat)"/>
    <property type="match status" value="1"/>
</dbReference>
<dbReference type="PANTHER" id="PTHR43877">
    <property type="entry name" value="AMINOALKYLPHOSPHONATE N-ACETYLTRANSFERASE-RELATED-RELATED"/>
    <property type="match status" value="1"/>
</dbReference>
<evidence type="ECO:0000313" key="4">
    <source>
        <dbReference type="EMBL" id="QNP40169.1"/>
    </source>
</evidence>
<reference evidence="4 5" key="1">
    <citation type="submission" date="2020-08" db="EMBL/GenBank/DDBJ databases">
        <title>Lysobacter sp. II4 sp. nov., isolated from soil.</title>
        <authorList>
            <person name="Woo C.Y."/>
            <person name="Kim J."/>
        </authorList>
    </citation>
    <scope>NUCLEOTIDE SEQUENCE [LARGE SCALE GENOMIC DNA]</scope>
    <source>
        <strain evidence="4 5">II4</strain>
    </source>
</reference>
<evidence type="ECO:0000313" key="5">
    <source>
        <dbReference type="Proteomes" id="UP000516018"/>
    </source>
</evidence>
<evidence type="ECO:0000256" key="2">
    <source>
        <dbReference type="ARBA" id="ARBA00023315"/>
    </source>
</evidence>
<keyword evidence="5" id="KW-1185">Reference proteome</keyword>
<name>A0A7H0FVV3_9GAMM</name>
<dbReference type="InterPro" id="IPR000182">
    <property type="entry name" value="GNAT_dom"/>
</dbReference>
<dbReference type="InterPro" id="IPR016181">
    <property type="entry name" value="Acyl_CoA_acyltransferase"/>
</dbReference>
<keyword evidence="2" id="KW-0012">Acyltransferase</keyword>
<proteinExistence type="predicted"/>